<organism evidence="1">
    <name type="scientific">Oppiella nova</name>
    <dbReference type="NCBI Taxonomy" id="334625"/>
    <lineage>
        <taxon>Eukaryota</taxon>
        <taxon>Metazoa</taxon>
        <taxon>Ecdysozoa</taxon>
        <taxon>Arthropoda</taxon>
        <taxon>Chelicerata</taxon>
        <taxon>Arachnida</taxon>
        <taxon>Acari</taxon>
        <taxon>Acariformes</taxon>
        <taxon>Sarcoptiformes</taxon>
        <taxon>Oribatida</taxon>
        <taxon>Brachypylina</taxon>
        <taxon>Oppioidea</taxon>
        <taxon>Oppiidae</taxon>
        <taxon>Oppiella</taxon>
    </lineage>
</organism>
<accession>A0A7R9M5Y8</accession>
<name>A0A7R9M5Y8_9ACAR</name>
<dbReference type="EMBL" id="OC921017">
    <property type="protein sequence ID" value="CAD7653036.1"/>
    <property type="molecule type" value="Genomic_DNA"/>
</dbReference>
<keyword evidence="2" id="KW-1185">Reference proteome</keyword>
<evidence type="ECO:0000313" key="2">
    <source>
        <dbReference type="Proteomes" id="UP000728032"/>
    </source>
</evidence>
<protein>
    <submittedName>
        <fullName evidence="1">Uncharacterized protein</fullName>
    </submittedName>
</protein>
<gene>
    <name evidence="1" type="ORF">ONB1V03_LOCUS9694</name>
</gene>
<sequence length="86" mass="9355">MTLSTAESTCSNQDYNACQSSTPPGAQGVFTYTGCVRNSPRLRTCMYSCNPYPCYLSCVQAGYYSGVCSDDITQNPKTTNLNIRSP</sequence>
<dbReference type="AlphaFoldDB" id="A0A7R9M5Y8"/>
<proteinExistence type="predicted"/>
<evidence type="ECO:0000313" key="1">
    <source>
        <dbReference type="EMBL" id="CAD7653036.1"/>
    </source>
</evidence>
<reference evidence="1" key="1">
    <citation type="submission" date="2020-11" db="EMBL/GenBank/DDBJ databases">
        <authorList>
            <person name="Tran Van P."/>
        </authorList>
    </citation>
    <scope>NUCLEOTIDE SEQUENCE</scope>
</reference>
<dbReference type="EMBL" id="CAJPVJ010006192">
    <property type="protein sequence ID" value="CAG2170223.1"/>
    <property type="molecule type" value="Genomic_DNA"/>
</dbReference>
<dbReference type="Proteomes" id="UP000728032">
    <property type="component" value="Unassembled WGS sequence"/>
</dbReference>